<organism evidence="2">
    <name type="scientific">Arabidopsis thaliana</name>
    <name type="common">Mouse-ear cress</name>
    <dbReference type="NCBI Taxonomy" id="3702"/>
    <lineage>
        <taxon>Eukaryota</taxon>
        <taxon>Viridiplantae</taxon>
        <taxon>Streptophyta</taxon>
        <taxon>Embryophyta</taxon>
        <taxon>Tracheophyta</taxon>
        <taxon>Spermatophyta</taxon>
        <taxon>Magnoliopsida</taxon>
        <taxon>eudicotyledons</taxon>
        <taxon>Gunneridae</taxon>
        <taxon>Pentapetalae</taxon>
        <taxon>rosids</taxon>
        <taxon>malvids</taxon>
        <taxon>Brassicales</taxon>
        <taxon>Brassicaceae</taxon>
        <taxon>Camelineae</taxon>
        <taxon>Arabidopsis</taxon>
    </lineage>
</organism>
<reference evidence="2" key="2">
    <citation type="submission" date="2000-03" db="EMBL/GenBank/DDBJ databases">
        <authorList>
            <person name="Lin X."/>
            <person name="Kaul S."/>
            <person name="Shea T.P."/>
            <person name="Fujii C.Y."/>
            <person name="Shen M."/>
            <person name="VanAken S.E."/>
            <person name="Barnstead M.E."/>
            <person name="Mason T.M."/>
            <person name="Bowman C.L."/>
            <person name="Ronning C.M."/>
            <person name="Benito M.-I."/>
            <person name="Carrera A.J."/>
            <person name="Creasy T.H."/>
            <person name="Buell C.R."/>
            <person name="Town C.D."/>
            <person name="Nierman W.C."/>
            <person name="Fraser C.M."/>
            <person name="Venter J.C."/>
        </authorList>
    </citation>
    <scope>NUCLEOTIDE SEQUENCE</scope>
</reference>
<feature type="region of interest" description="Disordered" evidence="1">
    <location>
        <begin position="116"/>
        <end position="162"/>
    </location>
</feature>
<evidence type="ECO:0000256" key="1">
    <source>
        <dbReference type="SAM" id="MobiDB-lite"/>
    </source>
</evidence>
<dbReference type="EMBL" id="AC006304">
    <property type="protein sequence ID" value="AAD20102.1"/>
    <property type="molecule type" value="Genomic_DNA"/>
</dbReference>
<name>Q9ZQ66_ARATH</name>
<feature type="compositionally biased region" description="Basic and acidic residues" evidence="1">
    <location>
        <begin position="53"/>
        <end position="68"/>
    </location>
</feature>
<accession>Q9ZQ66</accession>
<feature type="compositionally biased region" description="Polar residues" evidence="1">
    <location>
        <begin position="18"/>
        <end position="30"/>
    </location>
</feature>
<reference evidence="2" key="3">
    <citation type="submission" date="2002-02" db="EMBL/GenBank/DDBJ databases">
        <authorList>
            <person name="Town C.D."/>
            <person name="Kaul S."/>
        </authorList>
    </citation>
    <scope>NUCLEOTIDE SEQUENCE</scope>
</reference>
<sequence length="221" mass="24730">MARVRDGIAGPVYDSTEKSSSGEVSTSEPVTSEIENEGDAADLVPTEPAETAEIEKAMEEPRVGDEASPKGTAEIEEDQTGTTLKPLIDAVIQQFEEAKDGNGEELEEEEMVNTIPKEGVENVNRQDTCEAEDDEVSVKETEEDEASNDGLEDDDLDSQPLPPQTMHFLFSEYGKVCKISSRCHVTQTVELIERKFKEEVVWFKRHDQFKHIFHMPQEPNQ</sequence>
<dbReference type="PIR" id="D84516">
    <property type="entry name" value="D84516"/>
</dbReference>
<gene>
    <name evidence="2" type="ordered locus">At2g14360</name>
</gene>
<proteinExistence type="predicted"/>
<reference key="1">
    <citation type="journal article" date="1999" name="Nature">
        <title>Sequence and analysis of chromosome 2 of the plant Arabidopsis thaliana.</title>
        <authorList>
            <person name="Lin X."/>
            <person name="Kaul S."/>
            <person name="Rounsley S."/>
            <person name="Shea T.P."/>
            <person name="Benito M.I."/>
            <person name="Town C.D."/>
            <person name="Fujii C.Y."/>
            <person name="Mason T."/>
            <person name="Bowman C.L."/>
            <person name="Barnstead M."/>
            <person name="Feldblyum T.V."/>
            <person name="Buell C.R."/>
            <person name="Ketchum K.A."/>
            <person name="Lee J."/>
            <person name="Ronning C.M."/>
            <person name="Koo H.L."/>
            <person name="Moffat K.S."/>
            <person name="Cronin L.A."/>
            <person name="Shen M."/>
            <person name="Pai G."/>
            <person name="Van Aken S."/>
            <person name="Umayam L."/>
            <person name="Tallon L.J."/>
            <person name="Gill J.E."/>
            <person name="Adams M.D."/>
            <person name="Carrera A.J."/>
            <person name="Creasy T.H."/>
            <person name="Goodman H.M."/>
            <person name="Somerville C.R."/>
            <person name="Copenhaver G.P."/>
            <person name="Preuss D."/>
            <person name="Nierman W.C."/>
            <person name="White O."/>
            <person name="Eisen J.A."/>
            <person name="Salzberg S.L."/>
            <person name="Fraser C.M."/>
            <person name="Venter J.C."/>
        </authorList>
    </citation>
    <scope>NUCLEOTIDE SEQUENCE [LARGE SCALE GENOMIC DNA]</scope>
    <source>
        <strain>cv. Columbia</strain>
    </source>
</reference>
<evidence type="ECO:0000313" key="2">
    <source>
        <dbReference type="EMBL" id="AAD20102.1"/>
    </source>
</evidence>
<dbReference type="AlphaFoldDB" id="Q9ZQ66"/>
<feature type="region of interest" description="Disordered" evidence="1">
    <location>
        <begin position="1"/>
        <end position="85"/>
    </location>
</feature>
<feature type="compositionally biased region" description="Acidic residues" evidence="1">
    <location>
        <begin position="129"/>
        <end position="157"/>
    </location>
</feature>
<protein>
    <submittedName>
        <fullName evidence="2">Uncharacterized protein At2g14360</fullName>
    </submittedName>
</protein>